<accession>A0A4Q0PJ17</accession>
<reference evidence="1 2" key="1">
    <citation type="submission" date="2018-07" db="EMBL/GenBank/DDBJ databases">
        <title>Leeuwenhoekiella genomics.</title>
        <authorList>
            <person name="Tahon G."/>
            <person name="Willems A."/>
        </authorList>
    </citation>
    <scope>NUCLEOTIDE SEQUENCE [LARGE SCALE GENOMIC DNA]</scope>
    <source>
        <strain evidence="1 2">LMG 1345</strain>
    </source>
</reference>
<dbReference type="AlphaFoldDB" id="A0A4Q0PJ17"/>
<dbReference type="EMBL" id="QOVL01000015">
    <property type="protein sequence ID" value="RXG27350.1"/>
    <property type="molecule type" value="Genomic_DNA"/>
</dbReference>
<sequence length="831" mass="93490">MRKLALLFCLLTVLIKCEKAPTTGTSLLHLIPQKSAAIIRIPYWEDFSESLKANDPANLLSETNFSQTLIKYSALFKNFKPVDETYLSFVALGDNDYDLALITESNPNLVSKDSVFSVFINAVSTYDYEGVSINTITINETPLHYLEYNSIFIASTSKLILENAILQNNTGRDPIDASLEKMIKTSNAQRANLYLKGSRFKKLFRTILPKFKFSSNATPFEWLAVDIDLEQVESLQLNGVAMTLNEGKQALDLLKNLNPGQAKIAGITPSTSRGFISFNYSDWETYRTNLAVYQNAAPKAFKIPFTEYFQSTTETGVIYKENEQLIVSTSSDVEASKISLASISTEKEKFRGTPIYAVSDSTFLQKAFGELLDPPSVHFYSAVDSYFVFAKNPTQIKDLIANYQNEAVLVNTASFSAFSGKMSDESTLSFYGNTKSLADYLSAKVDKKHIKTLKDINFKNYPESFMQLIQADDFTYLNAAVHKIAQKQKSTQIVQVASVKLDTDLLSPPQMLKNYRTKGQDILVQDISNILYRINSSGKIEWKKELDGPILGKVEQVDLYKNGRLQYAFTTPSHFYIIASDGDIVKPFDIEYTDKITQPLAVFDYDGSRDYRFLIVQNDKIIMYDREAKTVDGFLYNKAPAEILQKPQHIRLGNKDYILIQLNSGKLELLNRRGETRIPLKDQFKFSKSPVFEDSNSFLVLEADGTPVTISQSGKTTRQKTKLGADFQFSKLNKTEASLVENKLTINKKSQEIELGIYTGLKIVQAANKYYICVTDLQEKRVFVYDAKGNLLPNFPVYGASEIDFGSLKGSKDLGFSTQGESDSVIIYQIN</sequence>
<evidence type="ECO:0000313" key="1">
    <source>
        <dbReference type="EMBL" id="RXG27350.1"/>
    </source>
</evidence>
<organism evidence="1 2">
    <name type="scientific">Leeuwenhoekiella marinoflava</name>
    <dbReference type="NCBI Taxonomy" id="988"/>
    <lineage>
        <taxon>Bacteria</taxon>
        <taxon>Pseudomonadati</taxon>
        <taxon>Bacteroidota</taxon>
        <taxon>Flavobacteriia</taxon>
        <taxon>Flavobacteriales</taxon>
        <taxon>Flavobacteriaceae</taxon>
        <taxon>Leeuwenhoekiella</taxon>
    </lineage>
</organism>
<gene>
    <name evidence="1" type="ORF">DSL99_2874</name>
</gene>
<dbReference type="STRING" id="1122159.SAMN02745246_03250"/>
<evidence type="ECO:0000313" key="2">
    <source>
        <dbReference type="Proteomes" id="UP000290608"/>
    </source>
</evidence>
<comment type="caution">
    <text evidence="1">The sequence shown here is derived from an EMBL/GenBank/DDBJ whole genome shotgun (WGS) entry which is preliminary data.</text>
</comment>
<dbReference type="Proteomes" id="UP000290608">
    <property type="component" value="Unassembled WGS sequence"/>
</dbReference>
<protein>
    <submittedName>
        <fullName evidence="1">Uncharacterized protein</fullName>
    </submittedName>
</protein>
<dbReference type="RefSeq" id="WP_073100303.1">
    <property type="nucleotide sequence ID" value="NZ_JBALUR010000025.1"/>
</dbReference>
<name>A0A4Q0PJ17_9FLAO</name>
<proteinExistence type="predicted"/>